<dbReference type="EMBL" id="JAELUP010000103">
    <property type="protein sequence ID" value="MBJ6363702.1"/>
    <property type="molecule type" value="Genomic_DNA"/>
</dbReference>
<evidence type="ECO:0000259" key="4">
    <source>
        <dbReference type="Pfam" id="PF08450"/>
    </source>
</evidence>
<dbReference type="PANTHER" id="PTHR10907">
    <property type="entry name" value="REGUCALCIN"/>
    <property type="match status" value="1"/>
</dbReference>
<accession>A0A934MX11</accession>
<dbReference type="GO" id="GO:0004341">
    <property type="term" value="F:gluconolactonase activity"/>
    <property type="evidence" value="ECO:0007669"/>
    <property type="project" value="TreeGrafter"/>
</dbReference>
<dbReference type="GO" id="GO:0005509">
    <property type="term" value="F:calcium ion binding"/>
    <property type="evidence" value="ECO:0007669"/>
    <property type="project" value="TreeGrafter"/>
</dbReference>
<feature type="binding site" evidence="3">
    <location>
        <position position="101"/>
    </location>
    <ligand>
        <name>substrate</name>
    </ligand>
</feature>
<evidence type="ECO:0000313" key="6">
    <source>
        <dbReference type="Proteomes" id="UP000640274"/>
    </source>
</evidence>
<organism evidence="5 6">
    <name type="scientific">Paenibacillus roseus</name>
    <dbReference type="NCBI Taxonomy" id="2798579"/>
    <lineage>
        <taxon>Bacteria</taxon>
        <taxon>Bacillati</taxon>
        <taxon>Bacillota</taxon>
        <taxon>Bacilli</taxon>
        <taxon>Bacillales</taxon>
        <taxon>Paenibacillaceae</taxon>
        <taxon>Paenibacillus</taxon>
    </lineage>
</organism>
<comment type="cofactor">
    <cofactor evidence="3">
        <name>Zn(2+)</name>
        <dbReference type="ChEBI" id="CHEBI:29105"/>
    </cofactor>
    <text evidence="3">Binds 1 divalent metal cation per subunit.</text>
</comment>
<keyword evidence="3" id="KW-0862">Zinc</keyword>
<feature type="domain" description="SMP-30/Gluconolactonase/LRE-like region" evidence="4">
    <location>
        <begin position="14"/>
        <end position="257"/>
    </location>
</feature>
<evidence type="ECO:0000256" key="1">
    <source>
        <dbReference type="ARBA" id="ARBA00008853"/>
    </source>
</evidence>
<keyword evidence="6" id="KW-1185">Reference proteome</keyword>
<sequence>MGNLEVISNIKAELGEGPVWDARSGAVYWVDIEGKRFFSHNPSSGQLEEHDAGQRIGAVVPREQGGFIAALENGIFTYDPASREWIEWSDTERDLTGNRFNDGKCDAAGRLLAGTMSTIGEPKAGALYRFDLDGRVDRLEEGVSTSNGLAWSLDNQFLYYIDSNTQTVAAFDYDLESGTVSGKRTVIEIPKEAGTPDGMSIDAEGMLWIAHWGGFKVARFNPQTGELLQEIRLPAPLVTSCAFGGEHLDELYITTARVGLSQEKLEQYPLSGSLFKVKLAVKGTLSIPFKG</sequence>
<evidence type="ECO:0000256" key="3">
    <source>
        <dbReference type="PIRSR" id="PIRSR605511-2"/>
    </source>
</evidence>
<protein>
    <submittedName>
        <fullName evidence="5">SMP-30/gluconolactonase/LRE family protein</fullName>
    </submittedName>
</protein>
<dbReference type="Pfam" id="PF08450">
    <property type="entry name" value="SGL"/>
    <property type="match status" value="1"/>
</dbReference>
<dbReference type="AlphaFoldDB" id="A0A934MX11"/>
<dbReference type="SUPFAM" id="SSF63829">
    <property type="entry name" value="Calcium-dependent phosphotriesterase"/>
    <property type="match status" value="1"/>
</dbReference>
<dbReference type="InterPro" id="IPR005511">
    <property type="entry name" value="SMP-30"/>
</dbReference>
<gene>
    <name evidence="5" type="ORF">JFN88_21045</name>
</gene>
<evidence type="ECO:0000256" key="2">
    <source>
        <dbReference type="PIRSR" id="PIRSR605511-1"/>
    </source>
</evidence>
<dbReference type="Gene3D" id="2.120.10.30">
    <property type="entry name" value="TolB, C-terminal domain"/>
    <property type="match status" value="1"/>
</dbReference>
<feature type="binding site" evidence="3">
    <location>
        <position position="16"/>
    </location>
    <ligand>
        <name>a divalent metal cation</name>
        <dbReference type="ChEBI" id="CHEBI:60240"/>
    </ligand>
</feature>
<comment type="caution">
    <text evidence="5">The sequence shown here is derived from an EMBL/GenBank/DDBJ whole genome shotgun (WGS) entry which is preliminary data.</text>
</comment>
<feature type="binding site" evidence="3">
    <location>
        <position position="99"/>
    </location>
    <ligand>
        <name>substrate</name>
    </ligand>
</feature>
<keyword evidence="3" id="KW-0479">Metal-binding</keyword>
<feature type="binding site" evidence="3">
    <location>
        <position position="147"/>
    </location>
    <ligand>
        <name>a divalent metal cation</name>
        <dbReference type="ChEBI" id="CHEBI:60240"/>
    </ligand>
</feature>
<evidence type="ECO:0000313" key="5">
    <source>
        <dbReference type="EMBL" id="MBJ6363702.1"/>
    </source>
</evidence>
<name>A0A934MX11_9BACL</name>
<feature type="binding site" evidence="3">
    <location>
        <position position="197"/>
    </location>
    <ligand>
        <name>a divalent metal cation</name>
        <dbReference type="ChEBI" id="CHEBI:60240"/>
    </ligand>
</feature>
<dbReference type="Proteomes" id="UP000640274">
    <property type="component" value="Unassembled WGS sequence"/>
</dbReference>
<dbReference type="InterPro" id="IPR013658">
    <property type="entry name" value="SGL"/>
</dbReference>
<dbReference type="PANTHER" id="PTHR10907:SF47">
    <property type="entry name" value="REGUCALCIN"/>
    <property type="match status" value="1"/>
</dbReference>
<comment type="similarity">
    <text evidence="1">Belongs to the SMP-30/CGR1 family.</text>
</comment>
<dbReference type="PRINTS" id="PR01790">
    <property type="entry name" value="SMP30FAMILY"/>
</dbReference>
<feature type="active site" description="Proton donor/acceptor" evidence="2">
    <location>
        <position position="197"/>
    </location>
</feature>
<reference evidence="5" key="1">
    <citation type="submission" date="2020-12" db="EMBL/GenBank/DDBJ databases">
        <authorList>
            <person name="Huq M.A."/>
        </authorList>
    </citation>
    <scope>NUCLEOTIDE SEQUENCE</scope>
    <source>
        <strain evidence="5">MAHUQ-46</strain>
    </source>
</reference>
<proteinExistence type="inferred from homology"/>
<dbReference type="GO" id="GO:0019853">
    <property type="term" value="P:L-ascorbic acid biosynthetic process"/>
    <property type="evidence" value="ECO:0007669"/>
    <property type="project" value="TreeGrafter"/>
</dbReference>
<dbReference type="InterPro" id="IPR011042">
    <property type="entry name" value="6-blade_b-propeller_TolB-like"/>
</dbReference>